<name>A0A2A6D065_PRIPA</name>
<feature type="region of interest" description="Disordered" evidence="1">
    <location>
        <begin position="89"/>
        <end position="117"/>
    </location>
</feature>
<accession>A0A2A6D065</accession>
<evidence type="ECO:0000313" key="2">
    <source>
        <dbReference type="EnsemblMetazoa" id="PPA44902.1"/>
    </source>
</evidence>
<dbReference type="AlphaFoldDB" id="A0A2A6D065"/>
<dbReference type="Proteomes" id="UP000005239">
    <property type="component" value="Unassembled WGS sequence"/>
</dbReference>
<feature type="compositionally biased region" description="Basic and acidic residues" evidence="1">
    <location>
        <begin position="30"/>
        <end position="52"/>
    </location>
</feature>
<evidence type="ECO:0000256" key="1">
    <source>
        <dbReference type="SAM" id="MobiDB-lite"/>
    </source>
</evidence>
<feature type="compositionally biased region" description="Polar residues" evidence="1">
    <location>
        <begin position="14"/>
        <end position="27"/>
    </location>
</feature>
<sequence>MHRLTHHRPIPALTGNSAWPQQLQVPSGNEKVKDERNEGRERGGEISEDRRVIGMRKNALPGEGGEEKVAAVKYERPLMPTYVYESEAMERAETHGRSADEKEREGTVGRMTKEKRKGLRLMVKVRMT</sequence>
<dbReference type="EnsemblMetazoa" id="PPA44902.1">
    <property type="protein sequence ID" value="PPA44902.1"/>
    <property type="gene ID" value="WBGene00283271"/>
</dbReference>
<organism evidence="2 3">
    <name type="scientific">Pristionchus pacificus</name>
    <name type="common">Parasitic nematode worm</name>
    <dbReference type="NCBI Taxonomy" id="54126"/>
    <lineage>
        <taxon>Eukaryota</taxon>
        <taxon>Metazoa</taxon>
        <taxon>Ecdysozoa</taxon>
        <taxon>Nematoda</taxon>
        <taxon>Chromadorea</taxon>
        <taxon>Rhabditida</taxon>
        <taxon>Rhabditina</taxon>
        <taxon>Diplogasteromorpha</taxon>
        <taxon>Diplogasteroidea</taxon>
        <taxon>Neodiplogasteridae</taxon>
        <taxon>Pristionchus</taxon>
    </lineage>
</organism>
<feature type="compositionally biased region" description="Basic and acidic residues" evidence="1">
    <location>
        <begin position="89"/>
        <end position="107"/>
    </location>
</feature>
<accession>A0A8R1V5D0</accession>
<proteinExistence type="predicted"/>
<reference evidence="2" key="2">
    <citation type="submission" date="2022-06" db="UniProtKB">
        <authorList>
            <consortium name="EnsemblMetazoa"/>
        </authorList>
    </citation>
    <scope>IDENTIFICATION</scope>
    <source>
        <strain evidence="2">PS312</strain>
    </source>
</reference>
<keyword evidence="3" id="KW-1185">Reference proteome</keyword>
<protein>
    <submittedName>
        <fullName evidence="2">Uncharacterized protein</fullName>
    </submittedName>
</protein>
<feature type="region of interest" description="Disordered" evidence="1">
    <location>
        <begin position="1"/>
        <end position="65"/>
    </location>
</feature>
<gene>
    <name evidence="2" type="primary">WBGene00283271</name>
</gene>
<evidence type="ECO:0000313" key="3">
    <source>
        <dbReference type="Proteomes" id="UP000005239"/>
    </source>
</evidence>
<reference evidence="3" key="1">
    <citation type="journal article" date="2008" name="Nat. Genet.">
        <title>The Pristionchus pacificus genome provides a unique perspective on nematode lifestyle and parasitism.</title>
        <authorList>
            <person name="Dieterich C."/>
            <person name="Clifton S.W."/>
            <person name="Schuster L.N."/>
            <person name="Chinwalla A."/>
            <person name="Delehaunty K."/>
            <person name="Dinkelacker I."/>
            <person name="Fulton L."/>
            <person name="Fulton R."/>
            <person name="Godfrey J."/>
            <person name="Minx P."/>
            <person name="Mitreva M."/>
            <person name="Roeseler W."/>
            <person name="Tian H."/>
            <person name="Witte H."/>
            <person name="Yang S.P."/>
            <person name="Wilson R.K."/>
            <person name="Sommer R.J."/>
        </authorList>
    </citation>
    <scope>NUCLEOTIDE SEQUENCE [LARGE SCALE GENOMIC DNA]</scope>
    <source>
        <strain evidence="3">PS312</strain>
    </source>
</reference>